<dbReference type="Gene3D" id="3.40.630.30">
    <property type="match status" value="1"/>
</dbReference>
<keyword evidence="3" id="KW-1185">Reference proteome</keyword>
<evidence type="ECO:0000313" key="3">
    <source>
        <dbReference type="Proteomes" id="UP000466632"/>
    </source>
</evidence>
<dbReference type="SUPFAM" id="SSF55729">
    <property type="entry name" value="Acyl-CoA N-acyltransferases (Nat)"/>
    <property type="match status" value="1"/>
</dbReference>
<dbReference type="AlphaFoldDB" id="A0A7I7NXS5"/>
<dbReference type="EMBL" id="AP022582">
    <property type="protein sequence ID" value="BBY01411.1"/>
    <property type="molecule type" value="Genomic_DNA"/>
</dbReference>
<proteinExistence type="predicted"/>
<dbReference type="GO" id="GO:0016747">
    <property type="term" value="F:acyltransferase activity, transferring groups other than amino-acyl groups"/>
    <property type="evidence" value="ECO:0007669"/>
    <property type="project" value="InterPro"/>
</dbReference>
<dbReference type="Proteomes" id="UP000466632">
    <property type="component" value="Chromosome"/>
</dbReference>
<dbReference type="PROSITE" id="PS51186">
    <property type="entry name" value="GNAT"/>
    <property type="match status" value="1"/>
</dbReference>
<gene>
    <name evidence="2" type="primary">yncA</name>
    <name evidence="2" type="ORF">MSEO_19100</name>
</gene>
<evidence type="ECO:0000259" key="1">
    <source>
        <dbReference type="PROSITE" id="PS51186"/>
    </source>
</evidence>
<reference evidence="2 3" key="1">
    <citation type="journal article" date="2019" name="Emerg. Microbes Infect.">
        <title>Comprehensive subspecies identification of 175 nontuberculous mycobacteria species based on 7547 genomic profiles.</title>
        <authorList>
            <person name="Matsumoto Y."/>
            <person name="Kinjo T."/>
            <person name="Motooka D."/>
            <person name="Nabeya D."/>
            <person name="Jung N."/>
            <person name="Uechi K."/>
            <person name="Horii T."/>
            <person name="Iida T."/>
            <person name="Fujita J."/>
            <person name="Nakamura S."/>
        </authorList>
    </citation>
    <scope>NUCLEOTIDE SEQUENCE [LARGE SCALE GENOMIC DNA]</scope>
    <source>
        <strain evidence="2 3">JCM 16018</strain>
    </source>
</reference>
<accession>A0A7I7NXS5</accession>
<dbReference type="InterPro" id="IPR000182">
    <property type="entry name" value="GNAT_dom"/>
</dbReference>
<evidence type="ECO:0000313" key="2">
    <source>
        <dbReference type="EMBL" id="BBY01411.1"/>
    </source>
</evidence>
<dbReference type="KEGG" id="mseo:MSEO_19100"/>
<keyword evidence="2" id="KW-0808">Transferase</keyword>
<dbReference type="PANTHER" id="PTHR43072:SF8">
    <property type="entry name" value="ACYLTRANSFERASE FABY-RELATED"/>
    <property type="match status" value="1"/>
</dbReference>
<sequence length="183" mass="20667">MPGMPANLGQVRPASAQDAAACLAVYRPYVEDTTISWEIDVPSVGEMATRIAAAREAHEWLVLERAGRVVGFAYGHALVRLPSFQWSAETGIYVDLDQQRTGAGRRLYTRLLRRLTERGYRRAFAGITQPNEASIEFHRSFGFRDVGLYRRVEWKHGRWHDVAWMQLDLFGAAEPDEPPGPIV</sequence>
<dbReference type="PANTHER" id="PTHR43072">
    <property type="entry name" value="N-ACETYLTRANSFERASE"/>
    <property type="match status" value="1"/>
</dbReference>
<protein>
    <submittedName>
        <fullName evidence="2">N-acetyltransferase</fullName>
    </submittedName>
</protein>
<name>A0A7I7NXS5_9MYCO</name>
<dbReference type="InterPro" id="IPR016181">
    <property type="entry name" value="Acyl_CoA_acyltransferase"/>
</dbReference>
<feature type="domain" description="N-acetyltransferase" evidence="1">
    <location>
        <begin position="9"/>
        <end position="168"/>
    </location>
</feature>
<dbReference type="Pfam" id="PF13420">
    <property type="entry name" value="Acetyltransf_4"/>
    <property type="match status" value="1"/>
</dbReference>
<organism evidence="2 3">
    <name type="scientific">Mycobacterium seoulense</name>
    <dbReference type="NCBI Taxonomy" id="386911"/>
    <lineage>
        <taxon>Bacteria</taxon>
        <taxon>Bacillati</taxon>
        <taxon>Actinomycetota</taxon>
        <taxon>Actinomycetes</taxon>
        <taxon>Mycobacteriales</taxon>
        <taxon>Mycobacteriaceae</taxon>
        <taxon>Mycobacterium</taxon>
    </lineage>
</organism>